<evidence type="ECO:0000313" key="6">
    <source>
        <dbReference type="Proteomes" id="UP000034591"/>
    </source>
</evidence>
<keyword evidence="1 3" id="KW-0820">tRNA-binding</keyword>
<dbReference type="AlphaFoldDB" id="A0A0G0H240"/>
<dbReference type="PANTHER" id="PTHR11586:SF37">
    <property type="entry name" value="TRNA-BINDING DOMAIN-CONTAINING PROTEIN"/>
    <property type="match status" value="1"/>
</dbReference>
<dbReference type="InterPro" id="IPR051270">
    <property type="entry name" value="Tyrosine-tRNA_ligase_regulator"/>
</dbReference>
<dbReference type="GO" id="GO:0000049">
    <property type="term" value="F:tRNA binding"/>
    <property type="evidence" value="ECO:0007669"/>
    <property type="project" value="UniProtKB-UniRule"/>
</dbReference>
<evidence type="ECO:0000313" key="5">
    <source>
        <dbReference type="EMBL" id="KKQ37328.1"/>
    </source>
</evidence>
<name>A0A0G0H240_9BACT</name>
<keyword evidence="2 3" id="KW-0694">RNA-binding</keyword>
<dbReference type="Pfam" id="PF01588">
    <property type="entry name" value="tRNA_bind"/>
    <property type="match status" value="1"/>
</dbReference>
<comment type="caution">
    <text evidence="5">The sequence shown here is derived from an EMBL/GenBank/DDBJ whole genome shotgun (WGS) entry which is preliminary data.</text>
</comment>
<reference evidence="5 6" key="1">
    <citation type="journal article" date="2015" name="Nature">
        <title>rRNA introns, odd ribosomes, and small enigmatic genomes across a large radiation of phyla.</title>
        <authorList>
            <person name="Brown C.T."/>
            <person name="Hug L.A."/>
            <person name="Thomas B.C."/>
            <person name="Sharon I."/>
            <person name="Castelle C.J."/>
            <person name="Singh A."/>
            <person name="Wilkins M.J."/>
            <person name="Williams K.H."/>
            <person name="Banfield J.F."/>
        </authorList>
    </citation>
    <scope>NUCLEOTIDE SEQUENCE [LARGE SCALE GENOMIC DNA]</scope>
</reference>
<dbReference type="STRING" id="1618545.US53_C0021G0009"/>
<evidence type="ECO:0000259" key="4">
    <source>
        <dbReference type="PROSITE" id="PS50886"/>
    </source>
</evidence>
<organism evidence="5 6">
    <name type="scientific">Candidatus Woesebacteria bacterium GW2011_GWA1_37_7</name>
    <dbReference type="NCBI Taxonomy" id="1618545"/>
    <lineage>
        <taxon>Bacteria</taxon>
        <taxon>Candidatus Woeseibacteriota</taxon>
    </lineage>
</organism>
<sequence>MANVTINQFKQLDIRIGTVVNAEVPKWSHWVIKLSVDIGLTGVDPSTPESDSVRSGRQKNTIVVFAGLLGFYKPEDLVGKQFPFIVNLEPKKIGPEGDYSQGMMLAGVEKLDKPVKVLDDETDEKPVLLSPSGKVVNGTKVR</sequence>
<evidence type="ECO:0000256" key="2">
    <source>
        <dbReference type="ARBA" id="ARBA00022884"/>
    </source>
</evidence>
<dbReference type="PANTHER" id="PTHR11586">
    <property type="entry name" value="TRNA-AMINOACYLATION COFACTOR ARC1 FAMILY MEMBER"/>
    <property type="match status" value="1"/>
</dbReference>
<dbReference type="Proteomes" id="UP000034591">
    <property type="component" value="Unassembled WGS sequence"/>
</dbReference>
<evidence type="ECO:0000256" key="3">
    <source>
        <dbReference type="PROSITE-ProRule" id="PRU00209"/>
    </source>
</evidence>
<dbReference type="InterPro" id="IPR012340">
    <property type="entry name" value="NA-bd_OB-fold"/>
</dbReference>
<feature type="domain" description="TRNA-binding" evidence="4">
    <location>
        <begin position="8"/>
        <end position="142"/>
    </location>
</feature>
<dbReference type="SUPFAM" id="SSF50249">
    <property type="entry name" value="Nucleic acid-binding proteins"/>
    <property type="match status" value="1"/>
</dbReference>
<protein>
    <recommendedName>
        <fullName evidence="4">tRNA-binding domain-containing protein</fullName>
    </recommendedName>
</protein>
<evidence type="ECO:0000256" key="1">
    <source>
        <dbReference type="ARBA" id="ARBA00022555"/>
    </source>
</evidence>
<dbReference type="Gene3D" id="2.40.50.140">
    <property type="entry name" value="Nucleic acid-binding proteins"/>
    <property type="match status" value="1"/>
</dbReference>
<proteinExistence type="predicted"/>
<dbReference type="EMBL" id="LBTI01000021">
    <property type="protein sequence ID" value="KKQ37328.1"/>
    <property type="molecule type" value="Genomic_DNA"/>
</dbReference>
<gene>
    <name evidence="5" type="ORF">US53_C0021G0009</name>
</gene>
<dbReference type="PROSITE" id="PS50886">
    <property type="entry name" value="TRBD"/>
    <property type="match status" value="1"/>
</dbReference>
<accession>A0A0G0H240</accession>
<dbReference type="InterPro" id="IPR002547">
    <property type="entry name" value="tRNA-bd_dom"/>
</dbReference>